<evidence type="ECO:0000256" key="3">
    <source>
        <dbReference type="PIRSR" id="PIRSR640198-3"/>
    </source>
</evidence>
<evidence type="ECO:0000313" key="6">
    <source>
        <dbReference type="Proteomes" id="UP000034050"/>
    </source>
</evidence>
<dbReference type="SUPFAM" id="SSF140931">
    <property type="entry name" value="Fic-like"/>
    <property type="match status" value="1"/>
</dbReference>
<feature type="active site" evidence="1">
    <location>
        <position position="211"/>
    </location>
</feature>
<dbReference type="InterPro" id="IPR040198">
    <property type="entry name" value="Fido_containing"/>
</dbReference>
<dbReference type="PROSITE" id="PS51459">
    <property type="entry name" value="FIDO"/>
    <property type="match status" value="1"/>
</dbReference>
<dbReference type="AlphaFoldDB" id="A0A0G1CL58"/>
<sequence length="370" mass="42620">MYQPKFTITNKILKNIGIFEAAREVIVNAPLVPAWEAKFREEAIIRTVHHGTHIEGNALNYTEAAKVVTGQEVVGRARDIQEVLNYRRVLEFIDRFHEAEQKRQMITTTDSEQEKDLINQTQGKITEDVVLYLHQLIVERILPPENCGKYRQIQVVVKNNQTGEITFRPPPALEVPFQVKAFLDYLVQTSADIVHPAIKAGITHYELVRIHPFTDGNGRVARAVATLSLFLDGYDTKKFFALEEHYDRDAIKYYTCLQSVERNQGELTEWLEYFTEGLAIELTRVKEKVQALSRDLKLKSDLGGQQVTLTPRQIRIMEYIQNAGFLQNKAFFEIFPMVSEDTILRELKDLLDRGIIRKEGVTKGARYVLR</sequence>
<protein>
    <recommendedName>
        <fullName evidence="4">Fido domain-containing protein</fullName>
    </recommendedName>
</protein>
<dbReference type="PANTHER" id="PTHR13504">
    <property type="entry name" value="FIDO DOMAIN-CONTAINING PROTEIN DDB_G0283145"/>
    <property type="match status" value="1"/>
</dbReference>
<gene>
    <name evidence="5" type="ORF">UV61_C0009G0072</name>
</gene>
<evidence type="ECO:0000256" key="1">
    <source>
        <dbReference type="PIRSR" id="PIRSR640198-1"/>
    </source>
</evidence>
<accession>A0A0G1CL58</accession>
<dbReference type="InterPro" id="IPR003812">
    <property type="entry name" value="Fido"/>
</dbReference>
<dbReference type="GO" id="GO:0005524">
    <property type="term" value="F:ATP binding"/>
    <property type="evidence" value="ECO:0007669"/>
    <property type="project" value="UniProtKB-KW"/>
</dbReference>
<name>A0A0G1CL58_9BACT</name>
<keyword evidence="2" id="KW-0067">ATP-binding</keyword>
<comment type="caution">
    <text evidence="5">The sequence shown here is derived from an EMBL/GenBank/DDBJ whole genome shotgun (WGS) entry which is preliminary data.</text>
</comment>
<organism evidence="5 6">
    <name type="scientific">Candidatus Gottesmanbacteria bacterium GW2011_GWB1_43_11</name>
    <dbReference type="NCBI Taxonomy" id="1618446"/>
    <lineage>
        <taxon>Bacteria</taxon>
        <taxon>Candidatus Gottesmaniibacteriota</taxon>
    </lineage>
</organism>
<keyword evidence="2" id="KW-0547">Nucleotide-binding</keyword>
<proteinExistence type="predicted"/>
<feature type="binding site" evidence="2">
    <location>
        <begin position="215"/>
        <end position="222"/>
    </location>
    <ligand>
        <name>ATP</name>
        <dbReference type="ChEBI" id="CHEBI:30616"/>
    </ligand>
</feature>
<feature type="domain" description="Fido" evidence="4">
    <location>
        <begin position="125"/>
        <end position="276"/>
    </location>
</feature>
<dbReference type="Gene3D" id="1.10.3290.10">
    <property type="entry name" value="Fido-like domain"/>
    <property type="match status" value="1"/>
</dbReference>
<dbReference type="Pfam" id="PF02661">
    <property type="entry name" value="Fic"/>
    <property type="match status" value="1"/>
</dbReference>
<evidence type="ECO:0000259" key="4">
    <source>
        <dbReference type="PROSITE" id="PS51459"/>
    </source>
</evidence>
<feature type="site" description="Important for autoinhibition of adenylyltransferase activity" evidence="3">
    <location>
        <position position="55"/>
    </location>
</feature>
<evidence type="ECO:0000313" key="5">
    <source>
        <dbReference type="EMBL" id="KKS86545.1"/>
    </source>
</evidence>
<dbReference type="InterPro" id="IPR036597">
    <property type="entry name" value="Fido-like_dom_sf"/>
</dbReference>
<dbReference type="EMBL" id="LCFD01000009">
    <property type="protein sequence ID" value="KKS86545.1"/>
    <property type="molecule type" value="Genomic_DNA"/>
</dbReference>
<evidence type="ECO:0000256" key="2">
    <source>
        <dbReference type="PIRSR" id="PIRSR640198-2"/>
    </source>
</evidence>
<reference evidence="5 6" key="1">
    <citation type="journal article" date="2015" name="Nature">
        <title>rRNA introns, odd ribosomes, and small enigmatic genomes across a large radiation of phyla.</title>
        <authorList>
            <person name="Brown C.T."/>
            <person name="Hug L.A."/>
            <person name="Thomas B.C."/>
            <person name="Sharon I."/>
            <person name="Castelle C.J."/>
            <person name="Singh A."/>
            <person name="Wilkins M.J."/>
            <person name="Williams K.H."/>
            <person name="Banfield J.F."/>
        </authorList>
    </citation>
    <scope>NUCLEOTIDE SEQUENCE [LARGE SCALE GENOMIC DNA]</scope>
</reference>
<dbReference type="STRING" id="1618446.UV61_C0009G0072"/>
<dbReference type="PANTHER" id="PTHR13504:SF38">
    <property type="entry name" value="FIDO DOMAIN-CONTAINING PROTEIN"/>
    <property type="match status" value="1"/>
</dbReference>
<dbReference type="Proteomes" id="UP000034050">
    <property type="component" value="Unassembled WGS sequence"/>
</dbReference>